<dbReference type="Pfam" id="PF01041">
    <property type="entry name" value="DegT_DnrJ_EryC1"/>
    <property type="match status" value="1"/>
</dbReference>
<dbReference type="RefSeq" id="WP_034840828.1">
    <property type="nucleotide sequence ID" value="NZ_JOKH01000006.1"/>
</dbReference>
<evidence type="ECO:0000256" key="3">
    <source>
        <dbReference type="PIRSR" id="PIRSR000390-1"/>
    </source>
</evidence>
<comment type="caution">
    <text evidence="6">The sequence shown here is derived from an EMBL/GenBank/DDBJ whole genome shotgun (WGS) entry which is preliminary data.</text>
</comment>
<dbReference type="InterPro" id="IPR015424">
    <property type="entry name" value="PyrdxlP-dep_Trfase"/>
</dbReference>
<evidence type="ECO:0000313" key="6">
    <source>
        <dbReference type="EMBL" id="KEQ16204.1"/>
    </source>
</evidence>
<dbReference type="GO" id="GO:0008483">
    <property type="term" value="F:transaminase activity"/>
    <property type="evidence" value="ECO:0007669"/>
    <property type="project" value="TreeGrafter"/>
</dbReference>
<feature type="modified residue" description="N6-(pyridoxal phosphate)lysine" evidence="4">
    <location>
        <position position="189"/>
    </location>
</feature>
<dbReference type="Gene3D" id="3.90.1150.10">
    <property type="entry name" value="Aspartate Aminotransferase, domain 1"/>
    <property type="match status" value="1"/>
</dbReference>
<dbReference type="GO" id="GO:0030170">
    <property type="term" value="F:pyridoxal phosphate binding"/>
    <property type="evidence" value="ECO:0007669"/>
    <property type="project" value="TreeGrafter"/>
</dbReference>
<protein>
    <submittedName>
        <fullName evidence="6">Spore coat protein</fullName>
    </submittedName>
</protein>
<keyword evidence="6" id="KW-0946">Virion</keyword>
<dbReference type="PIRSF" id="PIRSF000390">
    <property type="entry name" value="PLP_StrS"/>
    <property type="match status" value="1"/>
</dbReference>
<dbReference type="InterPro" id="IPR000653">
    <property type="entry name" value="DegT/StrS_aminotransferase"/>
</dbReference>
<dbReference type="OrthoDB" id="9804264at2"/>
<organism evidence="6 7">
    <name type="scientific">Endozoicomonas numazuensis</name>
    <dbReference type="NCBI Taxonomy" id="1137799"/>
    <lineage>
        <taxon>Bacteria</taxon>
        <taxon>Pseudomonadati</taxon>
        <taxon>Pseudomonadota</taxon>
        <taxon>Gammaproteobacteria</taxon>
        <taxon>Oceanospirillales</taxon>
        <taxon>Endozoicomonadaceae</taxon>
        <taxon>Endozoicomonas</taxon>
    </lineage>
</organism>
<comment type="similarity">
    <text evidence="2 5">Belongs to the DegT/DnrJ/EryC1 family.</text>
</comment>
<accession>A0A081NCN1</accession>
<proteinExistence type="inferred from homology"/>
<dbReference type="InterPro" id="IPR020026">
    <property type="entry name" value="PseC"/>
</dbReference>
<feature type="active site" description="Proton acceptor" evidence="3">
    <location>
        <position position="189"/>
    </location>
</feature>
<dbReference type="EMBL" id="JOKH01000006">
    <property type="protein sequence ID" value="KEQ16204.1"/>
    <property type="molecule type" value="Genomic_DNA"/>
</dbReference>
<reference evidence="6 7" key="1">
    <citation type="submission" date="2014-06" db="EMBL/GenBank/DDBJ databases">
        <title>Whole Genome Sequences of Three Symbiotic Endozoicomonas Bacteria.</title>
        <authorList>
            <person name="Neave M.J."/>
            <person name="Apprill A."/>
            <person name="Voolstra C.R."/>
        </authorList>
    </citation>
    <scope>NUCLEOTIDE SEQUENCE [LARGE SCALE GENOMIC DNA]</scope>
    <source>
        <strain evidence="6 7">DSM 25634</strain>
    </source>
</reference>
<keyword evidence="7" id="KW-1185">Reference proteome</keyword>
<dbReference type="InterPro" id="IPR015421">
    <property type="entry name" value="PyrdxlP-dep_Trfase_major"/>
</dbReference>
<dbReference type="NCBIfam" id="TIGR03588">
    <property type="entry name" value="PseC"/>
    <property type="match status" value="1"/>
</dbReference>
<keyword evidence="1 4" id="KW-0663">Pyridoxal phosphate</keyword>
<name>A0A081NCN1_9GAMM</name>
<dbReference type="GO" id="GO:0000271">
    <property type="term" value="P:polysaccharide biosynthetic process"/>
    <property type="evidence" value="ECO:0007669"/>
    <property type="project" value="TreeGrafter"/>
</dbReference>
<evidence type="ECO:0000256" key="5">
    <source>
        <dbReference type="RuleBase" id="RU004508"/>
    </source>
</evidence>
<dbReference type="AlphaFoldDB" id="A0A081NCN1"/>
<dbReference type="STRING" id="1137799.GZ78_23520"/>
<evidence type="ECO:0000256" key="1">
    <source>
        <dbReference type="ARBA" id="ARBA00022898"/>
    </source>
</evidence>
<evidence type="ECO:0000313" key="7">
    <source>
        <dbReference type="Proteomes" id="UP000028073"/>
    </source>
</evidence>
<dbReference type="eggNOG" id="COG0399">
    <property type="taxonomic scope" value="Bacteria"/>
</dbReference>
<dbReference type="PANTHER" id="PTHR30244:SF34">
    <property type="entry name" value="DTDP-4-AMINO-4,6-DIDEOXYGALACTOSE TRANSAMINASE"/>
    <property type="match status" value="1"/>
</dbReference>
<dbReference type="PANTHER" id="PTHR30244">
    <property type="entry name" value="TRANSAMINASE"/>
    <property type="match status" value="1"/>
</dbReference>
<dbReference type="CDD" id="cd00616">
    <property type="entry name" value="AHBA_syn"/>
    <property type="match status" value="1"/>
</dbReference>
<dbReference type="Proteomes" id="UP000028073">
    <property type="component" value="Unassembled WGS sequence"/>
</dbReference>
<sequence length="386" mass="42685">MIPYGQQSINDADVSAVVDVLQSDYITQGNSVPAFEKALATVCNVPHVNVVNSATSALHLACKALGLGPGDTAWTSPVTFVASANCIRYCGAQVDFVDIDPETFNLCPKRLAEKLSHHSKNGLPLPKLVIPVHMCGQSCDMSSIHKLAQQYGFKVLEDAAHAIGASYQGHPVGCCEYSDAVVFSFHPVKIVTTGEGGAVLTQSREVADRIELLRSHGITRDPEKMDREPDGGWYYQQLDLGFNYRMTDLQAALGVSQLKRLGTFIETRRQLAARYTKLLSDVPLKVPKVANACSSVWHLYVIRLKLEELSLSHKEVFEQMRDMGVGVNLHYIPVYQQPYYRQSGFQDFALPEAEAYYQEAMTLPLFPAMTELQQDTVIKTLAKILS</sequence>
<evidence type="ECO:0000256" key="4">
    <source>
        <dbReference type="PIRSR" id="PIRSR000390-2"/>
    </source>
</evidence>
<dbReference type="Gene3D" id="3.40.640.10">
    <property type="entry name" value="Type I PLP-dependent aspartate aminotransferase-like (Major domain)"/>
    <property type="match status" value="1"/>
</dbReference>
<keyword evidence="6" id="KW-0167">Capsid protein</keyword>
<dbReference type="SUPFAM" id="SSF53383">
    <property type="entry name" value="PLP-dependent transferases"/>
    <property type="match status" value="1"/>
</dbReference>
<dbReference type="InterPro" id="IPR015422">
    <property type="entry name" value="PyrdxlP-dep_Trfase_small"/>
</dbReference>
<gene>
    <name evidence="6" type="ORF">GZ78_23520</name>
</gene>
<evidence type="ECO:0000256" key="2">
    <source>
        <dbReference type="ARBA" id="ARBA00037999"/>
    </source>
</evidence>